<dbReference type="SUPFAM" id="SSF49265">
    <property type="entry name" value="Fibronectin type III"/>
    <property type="match status" value="1"/>
</dbReference>
<evidence type="ECO:0000256" key="4">
    <source>
        <dbReference type="ARBA" id="ARBA00023180"/>
    </source>
</evidence>
<evidence type="ECO:0000259" key="7">
    <source>
        <dbReference type="PROSITE" id="PS50853"/>
    </source>
</evidence>
<dbReference type="InterPro" id="IPR003961">
    <property type="entry name" value="FN3_dom"/>
</dbReference>
<feature type="domain" description="Ig-like" evidence="6">
    <location>
        <begin position="98"/>
        <end position="181"/>
    </location>
</feature>
<dbReference type="SMART" id="SM00408">
    <property type="entry name" value="IGc2"/>
    <property type="match status" value="4"/>
</dbReference>
<keyword evidence="2" id="KW-0472">Membrane</keyword>
<keyword evidence="5" id="KW-0393">Immunoglobulin domain</keyword>
<dbReference type="InterPro" id="IPR013783">
    <property type="entry name" value="Ig-like_fold"/>
</dbReference>
<feature type="non-terminal residue" evidence="9">
    <location>
        <position position="549"/>
    </location>
</feature>
<dbReference type="RefSeq" id="XP_006813119.1">
    <property type="nucleotide sequence ID" value="XM_006813056.1"/>
</dbReference>
<keyword evidence="4" id="KW-0325">Glycoprotein</keyword>
<feature type="domain" description="Ig-like" evidence="6">
    <location>
        <begin position="278"/>
        <end position="359"/>
    </location>
</feature>
<dbReference type="InterPro" id="IPR051275">
    <property type="entry name" value="Cell_adhesion_signaling"/>
</dbReference>
<protein>
    <submittedName>
        <fullName evidence="9">Basement membrane-specific heparan sulfate proteoglycan core protein-like</fullName>
    </submittedName>
</protein>
<dbReference type="PANTHER" id="PTHR11640">
    <property type="entry name" value="NEPHRIN"/>
    <property type="match status" value="1"/>
</dbReference>
<comment type="subcellular location">
    <subcellularLocation>
        <location evidence="1">Membrane</location>
        <topology evidence="1">Single-pass type I membrane protein</topology>
    </subcellularLocation>
</comment>
<dbReference type="CDD" id="cd00096">
    <property type="entry name" value="Ig"/>
    <property type="match status" value="2"/>
</dbReference>
<feature type="domain" description="Ig-like" evidence="6">
    <location>
        <begin position="8"/>
        <end position="91"/>
    </location>
</feature>
<dbReference type="Proteomes" id="UP000694865">
    <property type="component" value="Unplaced"/>
</dbReference>
<dbReference type="InterPro" id="IPR036179">
    <property type="entry name" value="Ig-like_dom_sf"/>
</dbReference>
<accession>A0ABM0LZC8</accession>
<evidence type="ECO:0000256" key="3">
    <source>
        <dbReference type="ARBA" id="ARBA00023157"/>
    </source>
</evidence>
<dbReference type="CDD" id="cd00063">
    <property type="entry name" value="FN3"/>
    <property type="match status" value="1"/>
</dbReference>
<dbReference type="Pfam" id="PF13927">
    <property type="entry name" value="Ig_3"/>
    <property type="match status" value="3"/>
</dbReference>
<dbReference type="Pfam" id="PF13895">
    <property type="entry name" value="Ig_2"/>
    <property type="match status" value="1"/>
</dbReference>
<dbReference type="InterPro" id="IPR036116">
    <property type="entry name" value="FN3_sf"/>
</dbReference>
<dbReference type="PANTHER" id="PTHR11640:SF31">
    <property type="entry name" value="IRREGULAR CHIASM C-ROUGHEST PROTEIN-RELATED"/>
    <property type="match status" value="1"/>
</dbReference>
<dbReference type="SUPFAM" id="SSF48726">
    <property type="entry name" value="Immunoglobulin"/>
    <property type="match status" value="4"/>
</dbReference>
<dbReference type="Gene3D" id="2.60.40.10">
    <property type="entry name" value="Immunoglobulins"/>
    <property type="match status" value="6"/>
</dbReference>
<evidence type="ECO:0000256" key="5">
    <source>
        <dbReference type="ARBA" id="ARBA00023319"/>
    </source>
</evidence>
<evidence type="ECO:0000256" key="2">
    <source>
        <dbReference type="ARBA" id="ARBA00023136"/>
    </source>
</evidence>
<feature type="domain" description="Ig-like" evidence="6">
    <location>
        <begin position="188"/>
        <end position="271"/>
    </location>
</feature>
<dbReference type="GeneID" id="102806974"/>
<dbReference type="InterPro" id="IPR003598">
    <property type="entry name" value="Ig_sub2"/>
</dbReference>
<keyword evidence="8" id="KW-1185">Reference proteome</keyword>
<dbReference type="InterPro" id="IPR003599">
    <property type="entry name" value="Ig_sub"/>
</dbReference>
<dbReference type="SMART" id="SM00409">
    <property type="entry name" value="IG"/>
    <property type="match status" value="5"/>
</dbReference>
<feature type="domain" description="Fibronectin type-III" evidence="7">
    <location>
        <begin position="452"/>
        <end position="549"/>
    </location>
</feature>
<sequence length="549" mass="58826">MSGEWECAELTSITNASNGKVIEGRTFIATCSAAGNPTPSYTWEKPSGTLIQSEKTLTLSNINKNEAGDYICKAVNTLHDGTTPSDTSSVMVDVQYPPESVSTNPEFIGKIVEGSDFTATCSATGNPTPSYTWEKPSGTLKVSGMNLNLNNINRNLAGVYICKAVNTLHDSSTPSDTSSLTVDVQYPPESTSITNASNGKVIEGRTFIATCSAAGNPTPSYTWEKPSGTLIQSEKTLTLSNINKNEAGDYICKAVNTLHDGTTLSDTSSVMVDVQYVPAVSVTAAVTIVEGETLSLNCTVDANPYATVKWTTPSNIDLIEQTFILPSINRIKSGVYTCSATNIFYNSQQGHGSSETTVDVQYLPTVISETTFAGEIGEPAIMNLTVDANPSSTSFSEWVNGNLTLSSKTDTSSSSSVYIDELTEDYFGFYSITASNSVGDVIIQIELKAVGPPEPPNEILILETGYEQLTVKIIPGFHGGDAINILYYLQYNLVNNATDKLWPEDGKGSVNEILTVTGLNDNTTYKFRAYASSSFGDGDISNTFSFKTY</sequence>
<dbReference type="PROSITE" id="PS50835">
    <property type="entry name" value="IG_LIKE"/>
    <property type="match status" value="4"/>
</dbReference>
<keyword evidence="3" id="KW-1015">Disulfide bond</keyword>
<organism evidence="8 9">
    <name type="scientific">Saccoglossus kowalevskii</name>
    <name type="common">Acorn worm</name>
    <dbReference type="NCBI Taxonomy" id="10224"/>
    <lineage>
        <taxon>Eukaryota</taxon>
        <taxon>Metazoa</taxon>
        <taxon>Hemichordata</taxon>
        <taxon>Enteropneusta</taxon>
        <taxon>Harrimaniidae</taxon>
        <taxon>Saccoglossus</taxon>
    </lineage>
</organism>
<evidence type="ECO:0000313" key="9">
    <source>
        <dbReference type="RefSeq" id="XP_006813119.1"/>
    </source>
</evidence>
<reference evidence="9" key="1">
    <citation type="submission" date="2025-08" db="UniProtKB">
        <authorList>
            <consortium name="RefSeq"/>
        </authorList>
    </citation>
    <scope>IDENTIFICATION</scope>
    <source>
        <tissue evidence="9">Testes</tissue>
    </source>
</reference>
<dbReference type="InterPro" id="IPR007110">
    <property type="entry name" value="Ig-like_dom"/>
</dbReference>
<dbReference type="SMART" id="SM00060">
    <property type="entry name" value="FN3"/>
    <property type="match status" value="1"/>
</dbReference>
<evidence type="ECO:0000256" key="1">
    <source>
        <dbReference type="ARBA" id="ARBA00004479"/>
    </source>
</evidence>
<gene>
    <name evidence="9" type="primary">LOC102806974</name>
</gene>
<proteinExistence type="predicted"/>
<evidence type="ECO:0000259" key="6">
    <source>
        <dbReference type="PROSITE" id="PS50835"/>
    </source>
</evidence>
<name>A0ABM0LZC8_SACKO</name>
<dbReference type="PROSITE" id="PS50853">
    <property type="entry name" value="FN3"/>
    <property type="match status" value="1"/>
</dbReference>
<evidence type="ECO:0000313" key="8">
    <source>
        <dbReference type="Proteomes" id="UP000694865"/>
    </source>
</evidence>